<evidence type="ECO:0000256" key="2">
    <source>
        <dbReference type="PROSITE-ProRule" id="PRU00285"/>
    </source>
</evidence>
<dbReference type="EMBL" id="JBAHYK010000783">
    <property type="protein sequence ID" value="KAL0571345.1"/>
    <property type="molecule type" value="Genomic_DNA"/>
</dbReference>
<comment type="similarity">
    <text evidence="2 3">Belongs to the small heat shock protein (HSP20) family.</text>
</comment>
<dbReference type="InterPro" id="IPR008978">
    <property type="entry name" value="HSP20-like_chaperone"/>
</dbReference>
<evidence type="ECO:0000256" key="3">
    <source>
        <dbReference type="RuleBase" id="RU003616"/>
    </source>
</evidence>
<evidence type="ECO:0000259" key="4">
    <source>
        <dbReference type="PROSITE" id="PS01031"/>
    </source>
</evidence>
<dbReference type="Gene3D" id="2.60.40.790">
    <property type="match status" value="1"/>
</dbReference>
<proteinExistence type="inferred from homology"/>
<evidence type="ECO:0000256" key="1">
    <source>
        <dbReference type="ARBA" id="ARBA00023016"/>
    </source>
</evidence>
<evidence type="ECO:0000313" key="6">
    <source>
        <dbReference type="EMBL" id="KAL0571345.1"/>
    </source>
</evidence>
<sequence>MSVYHYQPFYDLAQFFNEPAGRQDQDWPLGSSTITRDHVTLVVGGNDYGSVYEAAKPRVNIKDNPNNVVASFELPGMKKEDLQIEITEGHLTVSEVSDREGRSGKFSQTLRLPHGVKEDEIKAVMENGVLTVTFPKVEPRRITIS</sequence>
<reference evidence="6 7" key="1">
    <citation type="submission" date="2024-02" db="EMBL/GenBank/DDBJ databases">
        <title>A draft genome for the cacao thread blight pathogen Marasmius crinis-equi.</title>
        <authorList>
            <person name="Cohen S.P."/>
            <person name="Baruah I.K."/>
            <person name="Amoako-Attah I."/>
            <person name="Bukari Y."/>
            <person name="Meinhardt L.W."/>
            <person name="Bailey B.A."/>
        </authorList>
    </citation>
    <scope>NUCLEOTIDE SEQUENCE [LARGE SCALE GENOMIC DNA]</scope>
    <source>
        <strain evidence="6 7">GH-76</strain>
    </source>
</reference>
<evidence type="ECO:0000259" key="5">
    <source>
        <dbReference type="PROSITE" id="PS51203"/>
    </source>
</evidence>
<keyword evidence="7" id="KW-1185">Reference proteome</keyword>
<dbReference type="InterPro" id="IPR031107">
    <property type="entry name" value="Small_HSP"/>
</dbReference>
<dbReference type="Proteomes" id="UP001465976">
    <property type="component" value="Unassembled WGS sequence"/>
</dbReference>
<dbReference type="CDD" id="cd06464">
    <property type="entry name" value="ACD_sHsps-like"/>
    <property type="match status" value="1"/>
</dbReference>
<evidence type="ECO:0008006" key="8">
    <source>
        <dbReference type="Google" id="ProtNLM"/>
    </source>
</evidence>
<accession>A0ABR3F8B5</accession>
<comment type="caution">
    <text evidence="6">The sequence shown here is derived from an EMBL/GenBank/DDBJ whole genome shotgun (WGS) entry which is preliminary data.</text>
</comment>
<evidence type="ECO:0000313" key="7">
    <source>
        <dbReference type="Proteomes" id="UP001465976"/>
    </source>
</evidence>
<organism evidence="6 7">
    <name type="scientific">Marasmius crinis-equi</name>
    <dbReference type="NCBI Taxonomy" id="585013"/>
    <lineage>
        <taxon>Eukaryota</taxon>
        <taxon>Fungi</taxon>
        <taxon>Dikarya</taxon>
        <taxon>Basidiomycota</taxon>
        <taxon>Agaricomycotina</taxon>
        <taxon>Agaricomycetes</taxon>
        <taxon>Agaricomycetidae</taxon>
        <taxon>Agaricales</taxon>
        <taxon>Marasmiineae</taxon>
        <taxon>Marasmiaceae</taxon>
        <taxon>Marasmius</taxon>
    </lineage>
</organism>
<dbReference type="PANTHER" id="PTHR11527">
    <property type="entry name" value="HEAT-SHOCK PROTEIN 20 FAMILY MEMBER"/>
    <property type="match status" value="1"/>
</dbReference>
<protein>
    <recommendedName>
        <fullName evidence="8">SHSP domain-containing protein</fullName>
    </recommendedName>
</protein>
<dbReference type="PROSITE" id="PS51203">
    <property type="entry name" value="CS"/>
    <property type="match status" value="1"/>
</dbReference>
<gene>
    <name evidence="6" type="ORF">V5O48_010611</name>
</gene>
<dbReference type="InterPro" id="IPR007052">
    <property type="entry name" value="CS_dom"/>
</dbReference>
<dbReference type="Pfam" id="PF00011">
    <property type="entry name" value="HSP20"/>
    <property type="match status" value="1"/>
</dbReference>
<feature type="domain" description="SHSP" evidence="4">
    <location>
        <begin position="50"/>
        <end position="145"/>
    </location>
</feature>
<keyword evidence="1" id="KW-0346">Stress response</keyword>
<dbReference type="InterPro" id="IPR002068">
    <property type="entry name" value="A-crystallin/Hsp20_dom"/>
</dbReference>
<dbReference type="PROSITE" id="PS01031">
    <property type="entry name" value="SHSP"/>
    <property type="match status" value="1"/>
</dbReference>
<dbReference type="SUPFAM" id="SSF49764">
    <property type="entry name" value="HSP20-like chaperones"/>
    <property type="match status" value="1"/>
</dbReference>
<feature type="domain" description="CS" evidence="5">
    <location>
        <begin position="54"/>
        <end position="145"/>
    </location>
</feature>
<name>A0ABR3F8B5_9AGAR</name>